<feature type="transmembrane region" description="Helical" evidence="6">
    <location>
        <begin position="278"/>
        <end position="297"/>
    </location>
</feature>
<dbReference type="EMBL" id="GIBP01002628">
    <property type="protein sequence ID" value="NDV31597.1"/>
    <property type="molecule type" value="Transcribed_RNA"/>
</dbReference>
<dbReference type="PANTHER" id="PTHR31918">
    <property type="entry name" value="TRANSMEMBRANE PROTEIN 181"/>
    <property type="match status" value="1"/>
</dbReference>
<evidence type="ECO:0000259" key="7">
    <source>
        <dbReference type="Pfam" id="PF06664"/>
    </source>
</evidence>
<evidence type="ECO:0000256" key="1">
    <source>
        <dbReference type="ARBA" id="ARBA00004141"/>
    </source>
</evidence>
<dbReference type="InterPro" id="IPR047843">
    <property type="entry name" value="WLS-like_TM"/>
</dbReference>
<dbReference type="PANTHER" id="PTHR31918:SF1">
    <property type="entry name" value="TRANSMEMBRANE PROTEIN 181"/>
    <property type="match status" value="1"/>
</dbReference>
<evidence type="ECO:0000256" key="2">
    <source>
        <dbReference type="ARBA" id="ARBA00022692"/>
    </source>
</evidence>
<dbReference type="GO" id="GO:0016020">
    <property type="term" value="C:membrane"/>
    <property type="evidence" value="ECO:0007669"/>
    <property type="project" value="UniProtKB-SubCell"/>
</dbReference>
<comment type="subcellular location">
    <subcellularLocation>
        <location evidence="1">Membrane</location>
        <topology evidence="1">Multi-pass membrane protein</topology>
    </subcellularLocation>
</comment>
<organism evidence="8">
    <name type="scientific">Arcella intermedia</name>
    <dbReference type="NCBI Taxonomy" id="1963864"/>
    <lineage>
        <taxon>Eukaryota</taxon>
        <taxon>Amoebozoa</taxon>
        <taxon>Tubulinea</taxon>
        <taxon>Elardia</taxon>
        <taxon>Arcellinida</taxon>
        <taxon>Sphaerothecina</taxon>
        <taxon>Arcellidae</taxon>
        <taxon>Arcella</taxon>
    </lineage>
</organism>
<dbReference type="AlphaFoldDB" id="A0A6B2L3Y4"/>
<feature type="transmembrane region" description="Helical" evidence="6">
    <location>
        <begin position="354"/>
        <end position="376"/>
    </location>
</feature>
<dbReference type="InterPro" id="IPR040416">
    <property type="entry name" value="TMEM181"/>
</dbReference>
<sequence length="455" mass="51982">MNLHTMSGRGFLLTFALFLGLFCGSIVVGFFFGPPVIITTSQTANLALNWTGAITDLSPLHQQLILTMYIHKEVFQYNIDVKEKLTLSISVDGSQDGHSWIPLESQLVHSKDIQCDAGKEICDGVIIAYEPHIKWGSYRYKVDVVSFEGPVAFVSNTTFSFSYVNDSFTLFELWCRFGYLFCSFLVLVNFIFKLRNYNWRDWSVEQKWTCVLLFGTFAFNDPFCGLSILISGWFPVLLDVILFGSFLVLLLFFWLVMFDGMRQEDTKHSFVRFYLPKFLIIGLIWVSLVVGSTLFALKELDDPAAIIEVQGYIIFFQSAMFLLLIGYSFWLVYLVFRACGMINTMPFLNVRLKFFGLFTLFVFMVTTTGILFGIFSPLPVNAAQFVAFLSLLNFYVYTLSFVYLPSGGLLNEDMSQRIGVTALENDEDDFPLQDKSEPEGIPVTYDEKLEDLDEH</sequence>
<feature type="region of interest" description="Disordered" evidence="5">
    <location>
        <begin position="426"/>
        <end position="455"/>
    </location>
</feature>
<dbReference type="GO" id="GO:0015643">
    <property type="term" value="F:toxic substance binding"/>
    <property type="evidence" value="ECO:0007669"/>
    <property type="project" value="InterPro"/>
</dbReference>
<feature type="transmembrane region" description="Helical" evidence="6">
    <location>
        <begin position="171"/>
        <end position="192"/>
    </location>
</feature>
<evidence type="ECO:0000313" key="8">
    <source>
        <dbReference type="EMBL" id="NDV31597.1"/>
    </source>
</evidence>
<evidence type="ECO:0000256" key="4">
    <source>
        <dbReference type="ARBA" id="ARBA00023136"/>
    </source>
</evidence>
<protein>
    <recommendedName>
        <fullName evidence="7">Wntless-like transmembrane domain-containing protein</fullName>
    </recommendedName>
</protein>
<evidence type="ECO:0000256" key="3">
    <source>
        <dbReference type="ARBA" id="ARBA00022989"/>
    </source>
</evidence>
<feature type="transmembrane region" description="Helical" evidence="6">
    <location>
        <begin position="12"/>
        <end position="32"/>
    </location>
</feature>
<feature type="domain" description="Wntless-like transmembrane" evidence="7">
    <location>
        <begin position="165"/>
        <end position="406"/>
    </location>
</feature>
<dbReference type="Pfam" id="PF06664">
    <property type="entry name" value="WLS-like_TM"/>
    <property type="match status" value="1"/>
</dbReference>
<feature type="transmembrane region" description="Helical" evidence="6">
    <location>
        <begin position="309"/>
        <end position="333"/>
    </location>
</feature>
<evidence type="ECO:0000256" key="5">
    <source>
        <dbReference type="SAM" id="MobiDB-lite"/>
    </source>
</evidence>
<keyword evidence="3 6" id="KW-1133">Transmembrane helix</keyword>
<reference evidence="8" key="1">
    <citation type="journal article" date="2020" name="J. Eukaryot. Microbiol.">
        <title>De novo Sequencing, Assembly and Annotation of the Transcriptome for the Free-Living Testate Amoeba Arcella intermedia.</title>
        <authorList>
            <person name="Ribeiro G.M."/>
            <person name="Porfirio-Sousa A.L."/>
            <person name="Maurer-Alcala X.X."/>
            <person name="Katz L.A."/>
            <person name="Lahr D.J.G."/>
        </authorList>
    </citation>
    <scope>NUCLEOTIDE SEQUENCE</scope>
</reference>
<proteinExistence type="predicted"/>
<feature type="transmembrane region" description="Helical" evidence="6">
    <location>
        <begin position="382"/>
        <end position="404"/>
    </location>
</feature>
<feature type="transmembrane region" description="Helical" evidence="6">
    <location>
        <begin position="212"/>
        <end position="234"/>
    </location>
</feature>
<name>A0A6B2L3Y4_9EUKA</name>
<accession>A0A6B2L3Y4</accession>
<keyword evidence="4 6" id="KW-0472">Membrane</keyword>
<feature type="transmembrane region" description="Helical" evidence="6">
    <location>
        <begin position="240"/>
        <end position="258"/>
    </location>
</feature>
<keyword evidence="2 6" id="KW-0812">Transmembrane</keyword>
<evidence type="ECO:0000256" key="6">
    <source>
        <dbReference type="SAM" id="Phobius"/>
    </source>
</evidence>